<dbReference type="Proteomes" id="UP001152797">
    <property type="component" value="Unassembled WGS sequence"/>
</dbReference>
<gene>
    <name evidence="2" type="ORF">C1SCF055_LOCUS24699</name>
</gene>
<feature type="transmembrane region" description="Helical" evidence="1">
    <location>
        <begin position="191"/>
        <end position="212"/>
    </location>
</feature>
<feature type="transmembrane region" description="Helical" evidence="1">
    <location>
        <begin position="7"/>
        <end position="29"/>
    </location>
</feature>
<dbReference type="EMBL" id="CAMXCT020002471">
    <property type="protein sequence ID" value="CAL1151767.1"/>
    <property type="molecule type" value="Genomic_DNA"/>
</dbReference>
<evidence type="ECO:0000313" key="4">
    <source>
        <dbReference type="Proteomes" id="UP001152797"/>
    </source>
</evidence>
<dbReference type="Pfam" id="PF06912">
    <property type="entry name" value="DUF1275"/>
    <property type="match status" value="1"/>
</dbReference>
<evidence type="ECO:0000313" key="2">
    <source>
        <dbReference type="EMBL" id="CAI3998392.1"/>
    </source>
</evidence>
<dbReference type="InterPro" id="IPR010699">
    <property type="entry name" value="DUF1275"/>
</dbReference>
<reference evidence="3 4" key="2">
    <citation type="submission" date="2024-05" db="EMBL/GenBank/DDBJ databases">
        <authorList>
            <person name="Chen Y."/>
            <person name="Shah S."/>
            <person name="Dougan E. K."/>
            <person name="Thang M."/>
            <person name="Chan C."/>
        </authorList>
    </citation>
    <scope>NUCLEOTIDE SEQUENCE [LARGE SCALE GENOMIC DNA]</scope>
</reference>
<dbReference type="OrthoDB" id="472019at2759"/>
<protein>
    <submittedName>
        <fullName evidence="3">Partner of Y14 and mago</fullName>
    </submittedName>
</protein>
<feature type="transmembrane region" description="Helical" evidence="1">
    <location>
        <begin position="64"/>
        <end position="84"/>
    </location>
</feature>
<evidence type="ECO:0000256" key="1">
    <source>
        <dbReference type="SAM" id="Phobius"/>
    </source>
</evidence>
<evidence type="ECO:0000313" key="3">
    <source>
        <dbReference type="EMBL" id="CAL4785704.1"/>
    </source>
</evidence>
<keyword evidence="4" id="KW-1185">Reference proteome</keyword>
<proteinExistence type="predicted"/>
<dbReference type="AlphaFoldDB" id="A0A9P1G5V0"/>
<comment type="caution">
    <text evidence="2">The sequence shown here is derived from an EMBL/GenBank/DDBJ whole genome shotgun (WGS) entry which is preliminary data.</text>
</comment>
<organism evidence="2">
    <name type="scientific">Cladocopium goreaui</name>
    <dbReference type="NCBI Taxonomy" id="2562237"/>
    <lineage>
        <taxon>Eukaryota</taxon>
        <taxon>Sar</taxon>
        <taxon>Alveolata</taxon>
        <taxon>Dinophyceae</taxon>
        <taxon>Suessiales</taxon>
        <taxon>Symbiodiniaceae</taxon>
        <taxon>Cladocopium</taxon>
    </lineage>
</organism>
<keyword evidence="1" id="KW-1133">Transmembrane helix</keyword>
<sequence>MAIQRRVCLLVLGFSLTAGFIDLVTLVHFSQFAGLQTGNMILIGRDLYRLTLPDESKTELLKAIAFHVATLISHFAGVLCFCALAHTCKGPVRVGAWLKGRPVRVGAVLVGVLTLSGALLDLLSKGNEWSVCFIAASMGAMNFIPSPNSELGSKLFLMTVLTTGNLQKSAKMLFKLLICQRFTDAEKQQTCCAVTTIFGTILGALLGALALFGNPFASKPYGDSIYLLLMSPVQTVLLCLHDHMFRPPTSDFNQASTSLAAVPSSEA</sequence>
<dbReference type="EMBL" id="CAMXCT010002471">
    <property type="protein sequence ID" value="CAI3998392.1"/>
    <property type="molecule type" value="Genomic_DNA"/>
</dbReference>
<reference evidence="2" key="1">
    <citation type="submission" date="2022-10" db="EMBL/GenBank/DDBJ databases">
        <authorList>
            <person name="Chen Y."/>
            <person name="Dougan E. K."/>
            <person name="Chan C."/>
            <person name="Rhodes N."/>
            <person name="Thang M."/>
        </authorList>
    </citation>
    <scope>NUCLEOTIDE SEQUENCE</scope>
</reference>
<dbReference type="EMBL" id="CAMXCT030002471">
    <property type="protein sequence ID" value="CAL4785704.1"/>
    <property type="molecule type" value="Genomic_DNA"/>
</dbReference>
<name>A0A9P1G5V0_9DINO</name>
<keyword evidence="1" id="KW-0812">Transmembrane</keyword>
<keyword evidence="1" id="KW-0472">Membrane</keyword>
<accession>A0A9P1G5V0</accession>